<dbReference type="AlphaFoldDB" id="A0A9D2D790"/>
<dbReference type="Proteomes" id="UP000824025">
    <property type="component" value="Unassembled WGS sequence"/>
</dbReference>
<reference evidence="2" key="1">
    <citation type="journal article" date="2021" name="PeerJ">
        <title>Extensive microbial diversity within the chicken gut microbiome revealed by metagenomics and culture.</title>
        <authorList>
            <person name="Gilroy R."/>
            <person name="Ravi A."/>
            <person name="Getino M."/>
            <person name="Pursley I."/>
            <person name="Horton D.L."/>
            <person name="Alikhan N.F."/>
            <person name="Baker D."/>
            <person name="Gharbi K."/>
            <person name="Hall N."/>
            <person name="Watson M."/>
            <person name="Adriaenssens E.M."/>
            <person name="Foster-Nyarko E."/>
            <person name="Jarju S."/>
            <person name="Secka A."/>
            <person name="Antonio M."/>
            <person name="Oren A."/>
            <person name="Chaudhuri R.R."/>
            <person name="La Ragione R."/>
            <person name="Hildebrand F."/>
            <person name="Pallen M.J."/>
        </authorList>
    </citation>
    <scope>NUCLEOTIDE SEQUENCE</scope>
    <source>
        <strain evidence="2">CHK192-19661</strain>
    </source>
</reference>
<evidence type="ECO:0000313" key="2">
    <source>
        <dbReference type="EMBL" id="HIZ09932.1"/>
    </source>
</evidence>
<sequence>MIDIFYTHEETNSDDFIRKILSAYYNIPNAPICKSINGKPYIPGRKIHFNLTHSRSMTALAVGKKRVGFDCESLSGKARPAVLKKFTEREKGEIFSVPDFYTHWTARESYVKFYGETLAAWWRKVEYFGGKIWFCGEETDAHILQFELDGYVFSVCGDYTRVSLHKVGK</sequence>
<name>A0A9D2D790_9FIRM</name>
<dbReference type="GO" id="GO:0019878">
    <property type="term" value="P:lysine biosynthetic process via aminoadipic acid"/>
    <property type="evidence" value="ECO:0007669"/>
    <property type="project" value="TreeGrafter"/>
</dbReference>
<dbReference type="PANTHER" id="PTHR12215:SF10">
    <property type="entry name" value="L-AMINOADIPATE-SEMIALDEHYDE DEHYDROGENASE-PHOSPHOPANTETHEINYL TRANSFERASE"/>
    <property type="match status" value="1"/>
</dbReference>
<gene>
    <name evidence="2" type="ORF">H9726_05530</name>
</gene>
<dbReference type="SUPFAM" id="SSF56214">
    <property type="entry name" value="4'-phosphopantetheinyl transferase"/>
    <property type="match status" value="2"/>
</dbReference>
<keyword evidence="1" id="KW-0808">Transferase</keyword>
<dbReference type="InterPro" id="IPR037143">
    <property type="entry name" value="4-PPantetheinyl_Trfase_dom_sf"/>
</dbReference>
<evidence type="ECO:0000313" key="3">
    <source>
        <dbReference type="Proteomes" id="UP000824025"/>
    </source>
</evidence>
<dbReference type="InterPro" id="IPR050559">
    <property type="entry name" value="P-Pant_transferase_sf"/>
</dbReference>
<dbReference type="EMBL" id="DXCF01000029">
    <property type="protein sequence ID" value="HIZ09932.1"/>
    <property type="molecule type" value="Genomic_DNA"/>
</dbReference>
<accession>A0A9D2D790</accession>
<dbReference type="Gene3D" id="3.90.470.20">
    <property type="entry name" value="4'-phosphopantetheinyl transferase domain"/>
    <property type="match status" value="1"/>
</dbReference>
<comment type="caution">
    <text evidence="2">The sequence shown here is derived from an EMBL/GenBank/DDBJ whole genome shotgun (WGS) entry which is preliminary data.</text>
</comment>
<dbReference type="GO" id="GO:0000287">
    <property type="term" value="F:magnesium ion binding"/>
    <property type="evidence" value="ECO:0007669"/>
    <property type="project" value="InterPro"/>
</dbReference>
<evidence type="ECO:0008006" key="4">
    <source>
        <dbReference type="Google" id="ProtNLM"/>
    </source>
</evidence>
<organism evidence="2 3">
    <name type="scientific">Candidatus Borkfalkia avicola</name>
    <dbReference type="NCBI Taxonomy" id="2838503"/>
    <lineage>
        <taxon>Bacteria</taxon>
        <taxon>Bacillati</taxon>
        <taxon>Bacillota</taxon>
        <taxon>Clostridia</taxon>
        <taxon>Christensenellales</taxon>
        <taxon>Christensenellaceae</taxon>
        <taxon>Candidatus Borkfalkia</taxon>
    </lineage>
</organism>
<dbReference type="PANTHER" id="PTHR12215">
    <property type="entry name" value="PHOSPHOPANTETHEINE TRANSFERASE"/>
    <property type="match status" value="1"/>
</dbReference>
<evidence type="ECO:0000256" key="1">
    <source>
        <dbReference type="ARBA" id="ARBA00022679"/>
    </source>
</evidence>
<dbReference type="GO" id="GO:0005829">
    <property type="term" value="C:cytosol"/>
    <property type="evidence" value="ECO:0007669"/>
    <property type="project" value="TreeGrafter"/>
</dbReference>
<dbReference type="GO" id="GO:0008897">
    <property type="term" value="F:holo-[acyl-carrier-protein] synthase activity"/>
    <property type="evidence" value="ECO:0007669"/>
    <property type="project" value="InterPro"/>
</dbReference>
<reference evidence="2" key="2">
    <citation type="submission" date="2021-04" db="EMBL/GenBank/DDBJ databases">
        <authorList>
            <person name="Gilroy R."/>
        </authorList>
    </citation>
    <scope>NUCLEOTIDE SEQUENCE</scope>
    <source>
        <strain evidence="2">CHK192-19661</strain>
    </source>
</reference>
<proteinExistence type="predicted"/>
<protein>
    <recommendedName>
        <fullName evidence="4">4'-phosphopantetheinyl transferase superfamily protein</fullName>
    </recommendedName>
</protein>